<feature type="transmembrane region" description="Helical" evidence="9">
    <location>
        <begin position="288"/>
        <end position="305"/>
    </location>
</feature>
<keyword evidence="7" id="KW-0407">Ion channel</keyword>
<feature type="transmembrane region" description="Helical" evidence="9">
    <location>
        <begin position="368"/>
        <end position="389"/>
    </location>
</feature>
<evidence type="ECO:0000256" key="3">
    <source>
        <dbReference type="ARBA" id="ARBA00022692"/>
    </source>
</evidence>
<dbReference type="InterPro" id="IPR002153">
    <property type="entry name" value="TRPC_channel"/>
</dbReference>
<feature type="transmembrane region" description="Helical" evidence="9">
    <location>
        <begin position="325"/>
        <end position="347"/>
    </location>
</feature>
<dbReference type="PANTHER" id="PTHR10117:SF54">
    <property type="entry name" value="TRANSIENT RECEPTOR POTENTIAL-GAMMA PROTEIN"/>
    <property type="match status" value="1"/>
</dbReference>
<evidence type="ECO:0000256" key="2">
    <source>
        <dbReference type="ARBA" id="ARBA00022448"/>
    </source>
</evidence>
<sequence length="411" mass="47460">MTSTWSSCWSIGDTALSVRILPVVCAVEPNAAVTRAKSLPSWNTASDATTPTKPSAVPPTSARPAKMSSRPALNFAPNSIAALRRKLNSRTEKYLELSAKLKEFVKQLLEQCSTTEEVELILKQRHMGAPCNAIFPRIYLALQCRQREFIAHENCQQVLQAAWLDEWQDWRGMSVLSKLLRLLMRLILFPFLALVYILMPRPIQWLERYMRPPIHRYLLSTSSYLAFLILVFIVISHDREAKYRGPPQSGLEWGIIVYVLGYSWDAFKRFQLQRAHTFFASWWNIYDLLDLLLFYCTFGIWYELWQRQATVPPKDRMEWEWDDPVLVAESLFAFATILAFGKLLQIFRVDRRMGPLLISLGKMVFDMIRFLVVYVCVVLSFSTGLSNMYETYHDQVISPSVALAICCTMLQ</sequence>
<dbReference type="Proteomes" id="UP000186922">
    <property type="component" value="Unassembled WGS sequence"/>
</dbReference>
<keyword evidence="5" id="KW-0406">Ion transport</keyword>
<dbReference type="EMBL" id="BDGG01000009">
    <property type="protein sequence ID" value="GAV03646.1"/>
    <property type="molecule type" value="Genomic_DNA"/>
</dbReference>
<evidence type="ECO:0000256" key="8">
    <source>
        <dbReference type="SAM" id="MobiDB-lite"/>
    </source>
</evidence>
<dbReference type="OrthoDB" id="2373987at2759"/>
<dbReference type="GO" id="GO:0005886">
    <property type="term" value="C:plasma membrane"/>
    <property type="evidence" value="ECO:0007669"/>
    <property type="project" value="TreeGrafter"/>
</dbReference>
<evidence type="ECO:0000256" key="4">
    <source>
        <dbReference type="ARBA" id="ARBA00022989"/>
    </source>
</evidence>
<dbReference type="PANTHER" id="PTHR10117">
    <property type="entry name" value="TRANSIENT RECEPTOR POTENTIAL CHANNEL"/>
    <property type="match status" value="1"/>
</dbReference>
<dbReference type="STRING" id="947166.A0A1D1VS13"/>
<organism evidence="11 12">
    <name type="scientific">Ramazzottius varieornatus</name>
    <name type="common">Water bear</name>
    <name type="synonym">Tardigrade</name>
    <dbReference type="NCBI Taxonomy" id="947166"/>
    <lineage>
        <taxon>Eukaryota</taxon>
        <taxon>Metazoa</taxon>
        <taxon>Ecdysozoa</taxon>
        <taxon>Tardigrada</taxon>
        <taxon>Eutardigrada</taxon>
        <taxon>Parachela</taxon>
        <taxon>Hypsibioidea</taxon>
        <taxon>Ramazzottiidae</taxon>
        <taxon>Ramazzottius</taxon>
    </lineage>
</organism>
<dbReference type="GO" id="GO:0070679">
    <property type="term" value="F:inositol 1,4,5 trisphosphate binding"/>
    <property type="evidence" value="ECO:0007669"/>
    <property type="project" value="TreeGrafter"/>
</dbReference>
<evidence type="ECO:0000256" key="5">
    <source>
        <dbReference type="ARBA" id="ARBA00023065"/>
    </source>
</evidence>
<keyword evidence="3 9" id="KW-0812">Transmembrane</keyword>
<gene>
    <name evidence="11" type="primary">RvY_14040</name>
    <name evidence="11" type="synonym">RvY_14040.2</name>
    <name evidence="11" type="ORF">RvY_14040-2</name>
</gene>
<dbReference type="GO" id="GO:0051480">
    <property type="term" value="P:regulation of cytosolic calcium ion concentration"/>
    <property type="evidence" value="ECO:0007669"/>
    <property type="project" value="TreeGrafter"/>
</dbReference>
<feature type="transmembrane region" description="Helical" evidence="9">
    <location>
        <begin position="217"/>
        <end position="235"/>
    </location>
</feature>
<proteinExistence type="predicted"/>
<dbReference type="Pfam" id="PF00520">
    <property type="entry name" value="Ion_trans"/>
    <property type="match status" value="1"/>
</dbReference>
<comment type="caution">
    <text evidence="11">The sequence shown here is derived from an EMBL/GenBank/DDBJ whole genome shotgun (WGS) entry which is preliminary data.</text>
</comment>
<keyword evidence="6 9" id="KW-0472">Membrane</keyword>
<evidence type="ECO:0000256" key="1">
    <source>
        <dbReference type="ARBA" id="ARBA00004141"/>
    </source>
</evidence>
<evidence type="ECO:0000313" key="11">
    <source>
        <dbReference type="EMBL" id="GAV03646.1"/>
    </source>
</evidence>
<evidence type="ECO:0000259" key="10">
    <source>
        <dbReference type="Pfam" id="PF00520"/>
    </source>
</evidence>
<evidence type="ECO:0000313" key="12">
    <source>
        <dbReference type="Proteomes" id="UP000186922"/>
    </source>
</evidence>
<dbReference type="GO" id="GO:0015279">
    <property type="term" value="F:store-operated calcium channel activity"/>
    <property type="evidence" value="ECO:0007669"/>
    <property type="project" value="TreeGrafter"/>
</dbReference>
<evidence type="ECO:0000256" key="6">
    <source>
        <dbReference type="ARBA" id="ARBA00023136"/>
    </source>
</evidence>
<feature type="compositionally biased region" description="Polar residues" evidence="8">
    <location>
        <begin position="41"/>
        <end position="53"/>
    </location>
</feature>
<dbReference type="GO" id="GO:0034703">
    <property type="term" value="C:cation channel complex"/>
    <property type="evidence" value="ECO:0007669"/>
    <property type="project" value="TreeGrafter"/>
</dbReference>
<keyword evidence="4 9" id="KW-1133">Transmembrane helix</keyword>
<dbReference type="AlphaFoldDB" id="A0A1D1VS13"/>
<keyword evidence="12" id="KW-1185">Reference proteome</keyword>
<evidence type="ECO:0000256" key="7">
    <source>
        <dbReference type="ARBA" id="ARBA00023303"/>
    </source>
</evidence>
<evidence type="ECO:0000256" key="9">
    <source>
        <dbReference type="SAM" id="Phobius"/>
    </source>
</evidence>
<keyword evidence="2" id="KW-0813">Transport</keyword>
<feature type="domain" description="Ion transport" evidence="10">
    <location>
        <begin position="227"/>
        <end position="390"/>
    </location>
</feature>
<name>A0A1D1VS13_RAMVA</name>
<accession>A0A1D1VS13</accession>
<feature type="region of interest" description="Disordered" evidence="8">
    <location>
        <begin position="41"/>
        <end position="71"/>
    </location>
</feature>
<comment type="subcellular location">
    <subcellularLocation>
        <location evidence="1">Membrane</location>
        <topology evidence="1">Multi-pass membrane protein</topology>
    </subcellularLocation>
</comment>
<reference evidence="11 12" key="1">
    <citation type="journal article" date="2016" name="Nat. Commun.">
        <title>Extremotolerant tardigrade genome and improved radiotolerance of human cultured cells by tardigrade-unique protein.</title>
        <authorList>
            <person name="Hashimoto T."/>
            <person name="Horikawa D.D."/>
            <person name="Saito Y."/>
            <person name="Kuwahara H."/>
            <person name="Kozuka-Hata H."/>
            <person name="Shin-I T."/>
            <person name="Minakuchi Y."/>
            <person name="Ohishi K."/>
            <person name="Motoyama A."/>
            <person name="Aizu T."/>
            <person name="Enomoto A."/>
            <person name="Kondo K."/>
            <person name="Tanaka S."/>
            <person name="Hara Y."/>
            <person name="Koshikawa S."/>
            <person name="Sagara H."/>
            <person name="Miura T."/>
            <person name="Yokobori S."/>
            <person name="Miyagawa K."/>
            <person name="Suzuki Y."/>
            <person name="Kubo T."/>
            <person name="Oyama M."/>
            <person name="Kohara Y."/>
            <person name="Fujiyama A."/>
            <person name="Arakawa K."/>
            <person name="Katayama T."/>
            <person name="Toyoda A."/>
            <person name="Kunieda T."/>
        </authorList>
    </citation>
    <scope>NUCLEOTIDE SEQUENCE [LARGE SCALE GENOMIC DNA]</scope>
    <source>
        <strain evidence="11 12">YOKOZUNA-1</strain>
    </source>
</reference>
<feature type="transmembrane region" description="Helical" evidence="9">
    <location>
        <begin position="250"/>
        <end position="267"/>
    </location>
</feature>
<protein>
    <recommendedName>
        <fullName evidence="10">Ion transport domain-containing protein</fullName>
    </recommendedName>
</protein>
<feature type="transmembrane region" description="Helical" evidence="9">
    <location>
        <begin position="179"/>
        <end position="197"/>
    </location>
</feature>
<dbReference type="InterPro" id="IPR005821">
    <property type="entry name" value="Ion_trans_dom"/>
</dbReference>